<dbReference type="AlphaFoldDB" id="A0A1W1GUM1"/>
<dbReference type="Pfam" id="PF26363">
    <property type="entry name" value="Phospholipase-like"/>
    <property type="match status" value="1"/>
</dbReference>
<dbReference type="Proteomes" id="UP000191133">
    <property type="component" value="Unassembled WGS sequence"/>
</dbReference>
<evidence type="ECO:0000313" key="4">
    <source>
        <dbReference type="Proteomes" id="UP000191133"/>
    </source>
</evidence>
<organism evidence="3 4">
    <name type="scientific">Stenotrophomonas indicatrix</name>
    <dbReference type="NCBI Taxonomy" id="2045451"/>
    <lineage>
        <taxon>Bacteria</taxon>
        <taxon>Pseudomonadati</taxon>
        <taxon>Pseudomonadota</taxon>
        <taxon>Gammaproteobacteria</taxon>
        <taxon>Lysobacterales</taxon>
        <taxon>Lysobacteraceae</taxon>
        <taxon>Stenotrophomonas</taxon>
    </lineage>
</organism>
<dbReference type="GO" id="GO:0006629">
    <property type="term" value="P:lipid metabolic process"/>
    <property type="evidence" value="ECO:0007669"/>
    <property type="project" value="InterPro"/>
</dbReference>
<dbReference type="EMBL" id="FWEU01000001">
    <property type="protein sequence ID" value="SLM22951.1"/>
    <property type="molecule type" value="Genomic_DNA"/>
</dbReference>
<sequence>MTLGSQDYAALSNDAYRDLKVGRRAPGQEEHVSLNGHDYKVLEHVSNRFNGYQGTIYQRVDTQEIVVSHRGTEQIARDGLLADGGMVVARYNVQAADALALTQRALAYAAKEGRDLGQAPEVTVTGHSLGGALAQISAHHYNLKGETFNAYGAASLGYRIPEGGTSVVNHVMAADPVSAASPHFGQVRVYATPQEIDTLGDWGFSNSRLRILIPDSALGAAANSLGSHKLVNFLGEDSVLGRPETQALARDNVKMIDEYRDKMELLRSGVTTGTRGLPGGVKDLFDHLRGPLEPGEPARREAERQGRPIGMLRIDDAGHVGNPLFNDALRGVHAQDARVGRTPDGMSAQLAGSLAAEMHAAGGQRIDEVLMSADASRSFALQGEGGDPGHLRVSVDTTRAMNTPLEQSSQRIEQQAAGQALAREQQLEQTQATQRSLHA</sequence>
<dbReference type="RefSeq" id="WP_032976202.1">
    <property type="nucleotide sequence ID" value="NZ_CP124546.1"/>
</dbReference>
<gene>
    <name evidence="3" type="ORF">SAMN04488690_0630</name>
</gene>
<evidence type="ECO:0000313" key="3">
    <source>
        <dbReference type="EMBL" id="SLM22951.1"/>
    </source>
</evidence>
<reference evidence="4" key="1">
    <citation type="submission" date="2016-10" db="EMBL/GenBank/DDBJ databases">
        <authorList>
            <person name="Varghese N."/>
        </authorList>
    </citation>
    <scope>NUCLEOTIDE SEQUENCE [LARGE SCALE GENOMIC DNA]</scope>
    <source>
        <strain evidence="4">92MFCol6.1</strain>
    </source>
</reference>
<dbReference type="InterPro" id="IPR029058">
    <property type="entry name" value="AB_hydrolase_fold"/>
</dbReference>
<feature type="domain" description="X-Tfes XVIPCD" evidence="2">
    <location>
        <begin position="315"/>
        <end position="414"/>
    </location>
</feature>
<accession>A0A1W1GUM1</accession>
<dbReference type="Gene3D" id="3.40.50.1820">
    <property type="entry name" value="alpha/beta hydrolase"/>
    <property type="match status" value="1"/>
</dbReference>
<dbReference type="InterPro" id="IPR046519">
    <property type="entry name" value="X-Tfes_XVIPCD"/>
</dbReference>
<dbReference type="Pfam" id="PF20410">
    <property type="entry name" value="X-Tfes_XVIPCD"/>
    <property type="match status" value="1"/>
</dbReference>
<evidence type="ECO:0000259" key="2">
    <source>
        <dbReference type="Pfam" id="PF20410"/>
    </source>
</evidence>
<feature type="compositionally biased region" description="Polar residues" evidence="1">
    <location>
        <begin position="427"/>
        <end position="439"/>
    </location>
</feature>
<evidence type="ECO:0000256" key="1">
    <source>
        <dbReference type="SAM" id="MobiDB-lite"/>
    </source>
</evidence>
<proteinExistence type="predicted"/>
<feature type="compositionally biased region" description="Polar residues" evidence="1">
    <location>
        <begin position="404"/>
        <end position="417"/>
    </location>
</feature>
<dbReference type="SUPFAM" id="SSF53474">
    <property type="entry name" value="alpha/beta-Hydrolases"/>
    <property type="match status" value="1"/>
</dbReference>
<feature type="region of interest" description="Disordered" evidence="1">
    <location>
        <begin position="404"/>
        <end position="439"/>
    </location>
</feature>
<name>A0A1W1GUM1_9GAMM</name>
<protein>
    <submittedName>
        <fullName evidence="3">Lipase (Class 3)</fullName>
    </submittedName>
</protein>